<gene>
    <name evidence="1" type="ORF">E3T55_06875</name>
</gene>
<protein>
    <submittedName>
        <fullName evidence="1">Uncharacterized protein</fullName>
    </submittedName>
</protein>
<dbReference type="Proteomes" id="UP000297447">
    <property type="component" value="Unassembled WGS sequence"/>
</dbReference>
<proteinExistence type="predicted"/>
<accession>A0A4V6QIA3</accession>
<keyword evidence="2" id="KW-1185">Reference proteome</keyword>
<dbReference type="OrthoDB" id="1551235at2"/>
<dbReference type="AlphaFoldDB" id="A0A4V6QIA3"/>
<evidence type="ECO:0000313" key="2">
    <source>
        <dbReference type="Proteomes" id="UP000297447"/>
    </source>
</evidence>
<organism evidence="1 2">
    <name type="scientific">Cryobacterium frigoriphilum</name>
    <dbReference type="NCBI Taxonomy" id="1259150"/>
    <lineage>
        <taxon>Bacteria</taxon>
        <taxon>Bacillati</taxon>
        <taxon>Actinomycetota</taxon>
        <taxon>Actinomycetes</taxon>
        <taxon>Micrococcales</taxon>
        <taxon>Microbacteriaceae</taxon>
        <taxon>Cryobacterium</taxon>
    </lineage>
</organism>
<comment type="caution">
    <text evidence="1">The sequence shown here is derived from an EMBL/GenBank/DDBJ whole genome shotgun (WGS) entry which is preliminary data.</text>
</comment>
<evidence type="ECO:0000313" key="1">
    <source>
        <dbReference type="EMBL" id="TFD52180.1"/>
    </source>
</evidence>
<dbReference type="EMBL" id="SOHE01000030">
    <property type="protein sequence ID" value="TFD52180.1"/>
    <property type="molecule type" value="Genomic_DNA"/>
</dbReference>
<reference evidence="1 2" key="1">
    <citation type="submission" date="2019-03" db="EMBL/GenBank/DDBJ databases">
        <title>Genomics of glacier-inhabiting Cryobacterium strains.</title>
        <authorList>
            <person name="Liu Q."/>
            <person name="Xin Y.-H."/>
        </authorList>
    </citation>
    <scope>NUCLEOTIDE SEQUENCE [LARGE SCALE GENOMIC DNA]</scope>
    <source>
        <strain evidence="1 2">Hh14</strain>
    </source>
</reference>
<dbReference type="RefSeq" id="WP_134518839.1">
    <property type="nucleotide sequence ID" value="NZ_SOHE01000030.1"/>
</dbReference>
<sequence>MPVRRDLAERLAEHVDWLRASAVRFDAGTTSEAKRIATSIRSLVHTTDSSTSLLTQMNLRDSMVWRSAVNMVPSDGETHADALWVSVPSVPGFQPIKGMPEHLTDFETWWRGSLGTVEGVELSRHYFVWHAANVDGGAHVDPRLPDHYDSLSRKGGLKPLRINSAGNSYPDRSDPTPSALRTMCTEIVISIEEAKW</sequence>
<name>A0A4V6QIA3_9MICO</name>